<evidence type="ECO:0000313" key="2">
    <source>
        <dbReference type="EMBL" id="MBX59071.1"/>
    </source>
</evidence>
<protein>
    <submittedName>
        <fullName evidence="2">Uncharacterized protein</fullName>
    </submittedName>
</protein>
<dbReference type="EMBL" id="GGEC01078587">
    <property type="protein sequence ID" value="MBX59071.1"/>
    <property type="molecule type" value="Transcribed_RNA"/>
</dbReference>
<name>A0A2P2PWF7_RHIMU</name>
<evidence type="ECO:0000256" key="1">
    <source>
        <dbReference type="SAM" id="Phobius"/>
    </source>
</evidence>
<keyword evidence="1" id="KW-0812">Transmembrane</keyword>
<feature type="transmembrane region" description="Helical" evidence="1">
    <location>
        <begin position="30"/>
        <end position="59"/>
    </location>
</feature>
<keyword evidence="1" id="KW-1133">Transmembrane helix</keyword>
<proteinExistence type="predicted"/>
<keyword evidence="1" id="KW-0472">Membrane</keyword>
<accession>A0A2P2PWF7</accession>
<organism evidence="2">
    <name type="scientific">Rhizophora mucronata</name>
    <name type="common">Asiatic mangrove</name>
    <dbReference type="NCBI Taxonomy" id="61149"/>
    <lineage>
        <taxon>Eukaryota</taxon>
        <taxon>Viridiplantae</taxon>
        <taxon>Streptophyta</taxon>
        <taxon>Embryophyta</taxon>
        <taxon>Tracheophyta</taxon>
        <taxon>Spermatophyta</taxon>
        <taxon>Magnoliopsida</taxon>
        <taxon>eudicotyledons</taxon>
        <taxon>Gunneridae</taxon>
        <taxon>Pentapetalae</taxon>
        <taxon>rosids</taxon>
        <taxon>fabids</taxon>
        <taxon>Malpighiales</taxon>
        <taxon>Rhizophoraceae</taxon>
        <taxon>Rhizophora</taxon>
    </lineage>
</organism>
<reference evidence="2" key="1">
    <citation type="submission" date="2018-02" db="EMBL/GenBank/DDBJ databases">
        <title>Rhizophora mucronata_Transcriptome.</title>
        <authorList>
            <person name="Meera S.P."/>
            <person name="Sreeshan A."/>
            <person name="Augustine A."/>
        </authorList>
    </citation>
    <scope>NUCLEOTIDE SEQUENCE</scope>
    <source>
        <tissue evidence="2">Leaf</tissue>
    </source>
</reference>
<sequence>MCSSMYAFLFPFVGATANFILWLHVHCHFFCLYACIYGVSKSLVCGVEFFMVLALFSFLV</sequence>
<dbReference type="AlphaFoldDB" id="A0A2P2PWF7"/>
<feature type="transmembrane region" description="Helical" evidence="1">
    <location>
        <begin position="6"/>
        <end position="23"/>
    </location>
</feature>